<dbReference type="Proteomes" id="UP000272474">
    <property type="component" value="Unassembled WGS sequence"/>
</dbReference>
<organism evidence="1 2">
    <name type="scientific">Streptomyces hoynatensis</name>
    <dbReference type="NCBI Taxonomy" id="1141874"/>
    <lineage>
        <taxon>Bacteria</taxon>
        <taxon>Bacillati</taxon>
        <taxon>Actinomycetota</taxon>
        <taxon>Actinomycetes</taxon>
        <taxon>Kitasatosporales</taxon>
        <taxon>Streptomycetaceae</taxon>
        <taxon>Streptomyces</taxon>
    </lineage>
</organism>
<name>A0A3A9YUH7_9ACTN</name>
<sequence length="134" mass="14717">MTDPVAPGEQQLPAWSHTVGPGWAALLARLHEQLLALAPDYRIESCRRALGGLRIWVAERFDEQGEFDGHWMDAASRLTEEAEARSGRTCELCGAEGRPRFRGGRHGAWITALCDTCAADPRTHAPPVRVHAHG</sequence>
<keyword evidence="2" id="KW-1185">Reference proteome</keyword>
<evidence type="ECO:0000313" key="1">
    <source>
        <dbReference type="EMBL" id="RKN39184.1"/>
    </source>
</evidence>
<gene>
    <name evidence="1" type="ORF">D7294_21640</name>
</gene>
<accession>A0A3A9YUH7</accession>
<evidence type="ECO:0000313" key="2">
    <source>
        <dbReference type="Proteomes" id="UP000272474"/>
    </source>
</evidence>
<protein>
    <submittedName>
        <fullName evidence="1">TraR/DksA family transcriptional regulator</fullName>
    </submittedName>
</protein>
<dbReference type="OrthoDB" id="5346627at2"/>
<dbReference type="RefSeq" id="WP_120682322.1">
    <property type="nucleotide sequence ID" value="NZ_RBAL01000014.1"/>
</dbReference>
<reference evidence="1 2" key="1">
    <citation type="journal article" date="2014" name="Int. J. Syst. Evol. Microbiol.">
        <title>Streptomyces hoynatensis sp. nov., isolated from deep marine sediment.</title>
        <authorList>
            <person name="Veyisoglu A."/>
            <person name="Sahin N."/>
        </authorList>
    </citation>
    <scope>NUCLEOTIDE SEQUENCE [LARGE SCALE GENOMIC DNA]</scope>
    <source>
        <strain evidence="1 2">KCTC 29097</strain>
    </source>
</reference>
<dbReference type="AlphaFoldDB" id="A0A3A9YUH7"/>
<dbReference type="EMBL" id="RBAL01000014">
    <property type="protein sequence ID" value="RKN39184.1"/>
    <property type="molecule type" value="Genomic_DNA"/>
</dbReference>
<comment type="caution">
    <text evidence="1">The sequence shown here is derived from an EMBL/GenBank/DDBJ whole genome shotgun (WGS) entry which is preliminary data.</text>
</comment>
<proteinExistence type="predicted"/>